<keyword evidence="2" id="KW-1185">Reference proteome</keyword>
<name>A0A7W5Z417_9HYPH</name>
<dbReference type="AlphaFoldDB" id="A0A7W5Z417"/>
<dbReference type="RefSeq" id="WP_183752133.1">
    <property type="nucleotide sequence ID" value="NZ_JACICC010000004.1"/>
</dbReference>
<gene>
    <name evidence="1" type="ORF">FHS81_001800</name>
</gene>
<dbReference type="EMBL" id="JACICC010000004">
    <property type="protein sequence ID" value="MBB3809712.1"/>
    <property type="molecule type" value="Genomic_DNA"/>
</dbReference>
<evidence type="ECO:0000313" key="2">
    <source>
        <dbReference type="Proteomes" id="UP000537592"/>
    </source>
</evidence>
<sequence length="67" mass="7374">MSRCRYGIVRHVTQHSATFDDFDLIQIIVGNSDADLAAIGLQRSGASIERLDDDPDFILLVDIEVGV</sequence>
<comment type="caution">
    <text evidence="1">The sequence shown here is derived from an EMBL/GenBank/DDBJ whole genome shotgun (WGS) entry which is preliminary data.</text>
</comment>
<dbReference type="Proteomes" id="UP000537592">
    <property type="component" value="Unassembled WGS sequence"/>
</dbReference>
<evidence type="ECO:0000313" key="1">
    <source>
        <dbReference type="EMBL" id="MBB3809712.1"/>
    </source>
</evidence>
<reference evidence="1 2" key="1">
    <citation type="submission" date="2020-08" db="EMBL/GenBank/DDBJ databases">
        <title>Genomic Encyclopedia of Type Strains, Phase IV (KMG-IV): sequencing the most valuable type-strain genomes for metagenomic binning, comparative biology and taxonomic classification.</title>
        <authorList>
            <person name="Goeker M."/>
        </authorList>
    </citation>
    <scope>NUCLEOTIDE SEQUENCE [LARGE SCALE GENOMIC DNA]</scope>
    <source>
        <strain evidence="1 2">DSM 28760</strain>
    </source>
</reference>
<organism evidence="1 2">
    <name type="scientific">Pseudochelatococcus contaminans</name>
    <dbReference type="NCBI Taxonomy" id="1538103"/>
    <lineage>
        <taxon>Bacteria</taxon>
        <taxon>Pseudomonadati</taxon>
        <taxon>Pseudomonadota</taxon>
        <taxon>Alphaproteobacteria</taxon>
        <taxon>Hyphomicrobiales</taxon>
        <taxon>Chelatococcaceae</taxon>
        <taxon>Pseudochelatococcus</taxon>
    </lineage>
</organism>
<protein>
    <submittedName>
        <fullName evidence="1">Uncharacterized protein</fullName>
    </submittedName>
</protein>
<accession>A0A7W5Z417</accession>
<proteinExistence type="predicted"/>